<keyword evidence="3" id="KW-1185">Reference proteome</keyword>
<proteinExistence type="predicted"/>
<sequence>MKTLIFGSLLALSSLPVLAQSNVGDLLDKGARKLTKADYTAMVPLRIKYVWPIGGGEGDLLFQADGTLSGSEYHYGSRSESPATGVWSADEDGKWCSKKHMPVWNSRTDMCYYTYQVGEEFYGALKDERSARFFKIKSVTKQP</sequence>
<name>A0A916SLI7_9BURK</name>
<feature type="signal peptide" evidence="1">
    <location>
        <begin position="1"/>
        <end position="19"/>
    </location>
</feature>
<dbReference type="EMBL" id="BMIG01000011">
    <property type="protein sequence ID" value="GGB05968.1"/>
    <property type="molecule type" value="Genomic_DNA"/>
</dbReference>
<gene>
    <name evidence="2" type="ORF">GCM10011496_28600</name>
</gene>
<dbReference type="Proteomes" id="UP000620596">
    <property type="component" value="Unassembled WGS sequence"/>
</dbReference>
<reference evidence="2" key="1">
    <citation type="journal article" date="2014" name="Int. J. Syst. Evol. Microbiol.">
        <title>Complete genome sequence of Corynebacterium casei LMG S-19264T (=DSM 44701T), isolated from a smear-ripened cheese.</title>
        <authorList>
            <consortium name="US DOE Joint Genome Institute (JGI-PGF)"/>
            <person name="Walter F."/>
            <person name="Albersmeier A."/>
            <person name="Kalinowski J."/>
            <person name="Ruckert C."/>
        </authorList>
    </citation>
    <scope>NUCLEOTIDE SEQUENCE</scope>
    <source>
        <strain evidence="2">CGMCC 1.15322</strain>
    </source>
</reference>
<evidence type="ECO:0008006" key="4">
    <source>
        <dbReference type="Google" id="ProtNLM"/>
    </source>
</evidence>
<feature type="chain" id="PRO_5037226933" description="DUF995 domain-containing protein" evidence="1">
    <location>
        <begin position="20"/>
        <end position="143"/>
    </location>
</feature>
<organism evidence="2 3">
    <name type="scientific">Polaromonas eurypsychrophila</name>
    <dbReference type="NCBI Taxonomy" id="1614635"/>
    <lineage>
        <taxon>Bacteria</taxon>
        <taxon>Pseudomonadati</taxon>
        <taxon>Pseudomonadota</taxon>
        <taxon>Betaproteobacteria</taxon>
        <taxon>Burkholderiales</taxon>
        <taxon>Comamonadaceae</taxon>
        <taxon>Polaromonas</taxon>
    </lineage>
</organism>
<evidence type="ECO:0000256" key="1">
    <source>
        <dbReference type="SAM" id="SignalP"/>
    </source>
</evidence>
<accession>A0A916SLI7</accession>
<evidence type="ECO:0000313" key="2">
    <source>
        <dbReference type="EMBL" id="GGB05968.1"/>
    </source>
</evidence>
<keyword evidence="1" id="KW-0732">Signal</keyword>
<dbReference type="AlphaFoldDB" id="A0A916SLI7"/>
<reference evidence="2" key="2">
    <citation type="submission" date="2020-09" db="EMBL/GenBank/DDBJ databases">
        <authorList>
            <person name="Sun Q."/>
            <person name="Zhou Y."/>
        </authorList>
    </citation>
    <scope>NUCLEOTIDE SEQUENCE</scope>
    <source>
        <strain evidence="2">CGMCC 1.15322</strain>
    </source>
</reference>
<evidence type="ECO:0000313" key="3">
    <source>
        <dbReference type="Proteomes" id="UP000620596"/>
    </source>
</evidence>
<protein>
    <recommendedName>
        <fullName evidence="4">DUF995 domain-containing protein</fullName>
    </recommendedName>
</protein>
<dbReference type="RefSeq" id="WP_188709193.1">
    <property type="nucleotide sequence ID" value="NZ_BMIG01000011.1"/>
</dbReference>
<comment type="caution">
    <text evidence="2">The sequence shown here is derived from an EMBL/GenBank/DDBJ whole genome shotgun (WGS) entry which is preliminary data.</text>
</comment>